<keyword evidence="1" id="KW-1185">Reference proteome</keyword>
<dbReference type="Gene3D" id="3.60.15.10">
    <property type="entry name" value="Ribonuclease Z/Hydroxyacylglutathione hydrolase-like"/>
    <property type="match status" value="1"/>
</dbReference>
<dbReference type="STRING" id="451379.A0A0N5AU19"/>
<proteinExistence type="predicted"/>
<dbReference type="GO" id="GO:0006303">
    <property type="term" value="P:double-strand break repair via nonhomologous end joining"/>
    <property type="evidence" value="ECO:0007669"/>
    <property type="project" value="TreeGrafter"/>
</dbReference>
<dbReference type="Proteomes" id="UP000046393">
    <property type="component" value="Unplaced"/>
</dbReference>
<dbReference type="AlphaFoldDB" id="A0A0N5AU19"/>
<evidence type="ECO:0000313" key="2">
    <source>
        <dbReference type="WBParaSite" id="SMUV_0000834101-mRNA-1"/>
    </source>
</evidence>
<dbReference type="PANTHER" id="PTHR23240">
    <property type="entry name" value="DNA CROSS-LINK REPAIR PROTEIN PSO2/SNM1-RELATED"/>
    <property type="match status" value="1"/>
</dbReference>
<organism evidence="1 2">
    <name type="scientific">Syphacia muris</name>
    <dbReference type="NCBI Taxonomy" id="451379"/>
    <lineage>
        <taxon>Eukaryota</taxon>
        <taxon>Metazoa</taxon>
        <taxon>Ecdysozoa</taxon>
        <taxon>Nematoda</taxon>
        <taxon>Chromadorea</taxon>
        <taxon>Rhabditida</taxon>
        <taxon>Spirurina</taxon>
        <taxon>Oxyuridomorpha</taxon>
        <taxon>Oxyuroidea</taxon>
        <taxon>Oxyuridae</taxon>
        <taxon>Syphacia</taxon>
    </lineage>
</organism>
<accession>A0A0N5AU19</accession>
<dbReference type="SUPFAM" id="SSF56281">
    <property type="entry name" value="Metallo-hydrolase/oxidoreductase"/>
    <property type="match status" value="1"/>
</dbReference>
<dbReference type="WBParaSite" id="SMUV_0000834101-mRNA-1">
    <property type="protein sequence ID" value="SMUV_0000834101-mRNA-1"/>
    <property type="gene ID" value="SMUV_0000834101"/>
</dbReference>
<dbReference type="Gene3D" id="3.40.50.12650">
    <property type="match status" value="1"/>
</dbReference>
<reference evidence="2" key="1">
    <citation type="submission" date="2017-02" db="UniProtKB">
        <authorList>
            <consortium name="WormBaseParasite"/>
        </authorList>
    </citation>
    <scope>IDENTIFICATION</scope>
</reference>
<dbReference type="GO" id="GO:0003684">
    <property type="term" value="F:damaged DNA binding"/>
    <property type="evidence" value="ECO:0007669"/>
    <property type="project" value="TreeGrafter"/>
</dbReference>
<sequence>MLCNSNPSIIGGIISVDYFKKNPLLKYRFLTHAHSSCCEDIPSGFTYPIYCSAETAAVLPILLRKSKSDFYLNDFLLRPLARNVRYYFDDFTVILLEANHVPGGVILIFDNLAQVSGPVLYAGHFRADSSFYLNSYTVSILKQYDFDVVFLGVTYAEAKIKEFPSKESSEHIQLYKFSKEIADVLLPGNRFNDGGSETRIFTIDRECAMKKLADLNTEQCESNVTNRDEKKRDQNADNVYFLEMNVCMHEISQSGLIINDPRVTYHDYADQSSFNELRDFLSILSYQRLVGIEKLLTANLINKLTVLKTNSTAEKSDNHQISLTNFSHCPELAGFEENEKQYV</sequence>
<dbReference type="GO" id="GO:0035312">
    <property type="term" value="F:5'-3' DNA exonuclease activity"/>
    <property type="evidence" value="ECO:0007669"/>
    <property type="project" value="TreeGrafter"/>
</dbReference>
<protein>
    <submittedName>
        <fullName evidence="2">Lactamase_B domain-containing protein</fullName>
    </submittedName>
</protein>
<dbReference type="InterPro" id="IPR036866">
    <property type="entry name" value="RibonucZ/Hydroxyglut_hydro"/>
</dbReference>
<name>A0A0N5AU19_9BILA</name>
<evidence type="ECO:0000313" key="1">
    <source>
        <dbReference type="Proteomes" id="UP000046393"/>
    </source>
</evidence>
<dbReference type="PANTHER" id="PTHR23240:SF26">
    <property type="entry name" value="5' EXONUCLEASE APOLLO"/>
    <property type="match status" value="1"/>
</dbReference>
<dbReference type="GO" id="GO:0036297">
    <property type="term" value="P:interstrand cross-link repair"/>
    <property type="evidence" value="ECO:0007669"/>
    <property type="project" value="TreeGrafter"/>
</dbReference>
<dbReference type="GO" id="GO:0000723">
    <property type="term" value="P:telomere maintenance"/>
    <property type="evidence" value="ECO:0007669"/>
    <property type="project" value="TreeGrafter"/>
</dbReference>